<feature type="non-terminal residue" evidence="1">
    <location>
        <position position="1"/>
    </location>
</feature>
<organism evidence="1 2">
    <name type="scientific">Gymnopus androsaceus JB14</name>
    <dbReference type="NCBI Taxonomy" id="1447944"/>
    <lineage>
        <taxon>Eukaryota</taxon>
        <taxon>Fungi</taxon>
        <taxon>Dikarya</taxon>
        <taxon>Basidiomycota</taxon>
        <taxon>Agaricomycotina</taxon>
        <taxon>Agaricomycetes</taxon>
        <taxon>Agaricomycetidae</taxon>
        <taxon>Agaricales</taxon>
        <taxon>Marasmiineae</taxon>
        <taxon>Omphalotaceae</taxon>
        <taxon>Gymnopus</taxon>
    </lineage>
</organism>
<sequence>IAEAFVQHTQGRADIILVRRNHAAAETIISGFPQPTESKLEGSRKPKHNFLVCNATLMRNIHNTSRELLTLVPKINFLVMCPGFTSL</sequence>
<dbReference type="Proteomes" id="UP000799118">
    <property type="component" value="Unassembled WGS sequence"/>
</dbReference>
<dbReference type="AlphaFoldDB" id="A0A6A4H2H0"/>
<keyword evidence="2" id="KW-1185">Reference proteome</keyword>
<proteinExistence type="predicted"/>
<gene>
    <name evidence="1" type="ORF">BT96DRAFT_796868</name>
</gene>
<feature type="non-terminal residue" evidence="1">
    <location>
        <position position="87"/>
    </location>
</feature>
<reference evidence="1" key="1">
    <citation type="journal article" date="2019" name="Environ. Microbiol.">
        <title>Fungal ecological strategies reflected in gene transcription - a case study of two litter decomposers.</title>
        <authorList>
            <person name="Barbi F."/>
            <person name="Kohler A."/>
            <person name="Barry K."/>
            <person name="Baskaran P."/>
            <person name="Daum C."/>
            <person name="Fauchery L."/>
            <person name="Ihrmark K."/>
            <person name="Kuo A."/>
            <person name="LaButti K."/>
            <person name="Lipzen A."/>
            <person name="Morin E."/>
            <person name="Grigoriev I.V."/>
            <person name="Henrissat B."/>
            <person name="Lindahl B."/>
            <person name="Martin F."/>
        </authorList>
    </citation>
    <scope>NUCLEOTIDE SEQUENCE</scope>
    <source>
        <strain evidence="1">JB14</strain>
    </source>
</reference>
<name>A0A6A4H2H0_9AGAR</name>
<evidence type="ECO:0000313" key="1">
    <source>
        <dbReference type="EMBL" id="KAE9392392.1"/>
    </source>
</evidence>
<dbReference type="OrthoDB" id="2898509at2759"/>
<dbReference type="EMBL" id="ML769597">
    <property type="protein sequence ID" value="KAE9392392.1"/>
    <property type="molecule type" value="Genomic_DNA"/>
</dbReference>
<protein>
    <submittedName>
        <fullName evidence="1">Uncharacterized protein</fullName>
    </submittedName>
</protein>
<accession>A0A6A4H2H0</accession>
<evidence type="ECO:0000313" key="2">
    <source>
        <dbReference type="Proteomes" id="UP000799118"/>
    </source>
</evidence>